<evidence type="ECO:0008006" key="3">
    <source>
        <dbReference type="Google" id="ProtNLM"/>
    </source>
</evidence>
<protein>
    <recommendedName>
        <fullName evidence="3">Heterokaryon incompatibility domain-containing protein</fullName>
    </recommendedName>
</protein>
<sequence length="312" mass="35827">MSFTYTNANHVASWLGLCSEQLRLAFEVDLRTTRAVDLPKSSRERLKSSICALGELPYWGRIWVQQELFLNRNIVLYCGDYSVPMQMLVNWANARGNSSEGLDTYFYLSLALDWATWRKAPILRLLDWAGKHKSTDPRDKVFTLLSLTCDHERKALERFFPDYDLTLRQVLMVTLVHIRHFAGQERAARQVDSVLICLGEPGDTKCSNTVRDYLYRLGHTNPGSDGRRVIRTSSSDRRDLKSRTLLGGQVSELDVCDCIFAQELAYATGETVDVRSERTWQPSGVFVQDAKLSRELNHFWNTSMSEESAQRW</sequence>
<reference evidence="1 2" key="1">
    <citation type="journal article" date="2020" name="Microbiol. Resour. Announc.">
        <title>Draft Genome Sequence of a Cladosporium Species Isolated from the Mesophotic Ascidian Didemnum maculosum.</title>
        <authorList>
            <person name="Gioti A."/>
            <person name="Siaperas R."/>
            <person name="Nikolaivits E."/>
            <person name="Le Goff G."/>
            <person name="Ouazzani J."/>
            <person name="Kotoulas G."/>
            <person name="Topakas E."/>
        </authorList>
    </citation>
    <scope>NUCLEOTIDE SEQUENCE [LARGE SCALE GENOMIC DNA]</scope>
    <source>
        <strain evidence="1 2">TM138-S3</strain>
    </source>
</reference>
<dbReference type="InterPro" id="IPR052895">
    <property type="entry name" value="HetReg/Transcr_Mod"/>
</dbReference>
<organism evidence="1 2">
    <name type="scientific">Cladosporium halotolerans</name>
    <dbReference type="NCBI Taxonomy" id="1052096"/>
    <lineage>
        <taxon>Eukaryota</taxon>
        <taxon>Fungi</taxon>
        <taxon>Dikarya</taxon>
        <taxon>Ascomycota</taxon>
        <taxon>Pezizomycotina</taxon>
        <taxon>Dothideomycetes</taxon>
        <taxon>Dothideomycetidae</taxon>
        <taxon>Cladosporiales</taxon>
        <taxon>Cladosporiaceae</taxon>
        <taxon>Cladosporium</taxon>
    </lineage>
</organism>
<dbReference type="RefSeq" id="XP_069230830.1">
    <property type="nucleotide sequence ID" value="XM_069372295.1"/>
</dbReference>
<name>A0AB34KWN4_9PEZI</name>
<evidence type="ECO:0000313" key="2">
    <source>
        <dbReference type="Proteomes" id="UP000803884"/>
    </source>
</evidence>
<accession>A0AB34KWN4</accession>
<keyword evidence="2" id="KW-1185">Reference proteome</keyword>
<evidence type="ECO:0000313" key="1">
    <source>
        <dbReference type="EMBL" id="KAL1587725.1"/>
    </source>
</evidence>
<dbReference type="AlphaFoldDB" id="A0AB34KWN4"/>
<dbReference type="Proteomes" id="UP000803884">
    <property type="component" value="Unassembled WGS sequence"/>
</dbReference>
<dbReference type="PANTHER" id="PTHR24148:SF73">
    <property type="entry name" value="HET DOMAIN PROTEIN (AFU_ORTHOLOGUE AFUA_8G01020)"/>
    <property type="match status" value="1"/>
</dbReference>
<gene>
    <name evidence="1" type="ORF">WHR41_03689</name>
</gene>
<dbReference type="PANTHER" id="PTHR24148">
    <property type="entry name" value="ANKYRIN REPEAT DOMAIN-CONTAINING PROTEIN 39 HOMOLOG-RELATED"/>
    <property type="match status" value="1"/>
</dbReference>
<comment type="caution">
    <text evidence="1">The sequence shown here is derived from an EMBL/GenBank/DDBJ whole genome shotgun (WGS) entry which is preliminary data.</text>
</comment>
<proteinExistence type="predicted"/>
<dbReference type="GeneID" id="96005133"/>
<dbReference type="EMBL" id="JAAQHG020000009">
    <property type="protein sequence ID" value="KAL1587725.1"/>
    <property type="molecule type" value="Genomic_DNA"/>
</dbReference>